<dbReference type="Proteomes" id="UP001054821">
    <property type="component" value="Chromosome 1"/>
</dbReference>
<evidence type="ECO:0000313" key="2">
    <source>
        <dbReference type="Proteomes" id="UP001054821"/>
    </source>
</evidence>
<name>A0AAD4ZJU9_PRUDU</name>
<protein>
    <submittedName>
        <fullName evidence="1">Uncharacterized protein</fullName>
    </submittedName>
</protein>
<sequence>MLMVWPINKGSAFLVLTTLDKVKMEYVIHFNFRTSNNEAYYEALLARQISIHSESQLVVNQVTTDFAIKDAYTVINDVLYKRGYTTPYLKCITVAQEDYVLREIHGGVCGDHSGYRSLAYEAF</sequence>
<keyword evidence="2" id="KW-1185">Reference proteome</keyword>
<dbReference type="AlphaFoldDB" id="A0AAD4ZJU9"/>
<dbReference type="PANTHER" id="PTHR48475">
    <property type="entry name" value="RIBONUCLEASE H"/>
    <property type="match status" value="1"/>
</dbReference>
<dbReference type="PANTHER" id="PTHR48475:SF2">
    <property type="entry name" value="RIBONUCLEASE H"/>
    <property type="match status" value="1"/>
</dbReference>
<gene>
    <name evidence="1" type="ORF">L3X38_001376</name>
</gene>
<proteinExistence type="predicted"/>
<reference evidence="1 2" key="1">
    <citation type="journal article" date="2022" name="G3 (Bethesda)">
        <title>Whole-genome sequence and methylome profiling of the almond [Prunus dulcis (Mill.) D.A. Webb] cultivar 'Nonpareil'.</title>
        <authorList>
            <person name="D'Amico-Willman K.M."/>
            <person name="Ouma W.Z."/>
            <person name="Meulia T."/>
            <person name="Sideli G.M."/>
            <person name="Gradziel T.M."/>
            <person name="Fresnedo-Ramirez J."/>
        </authorList>
    </citation>
    <scope>NUCLEOTIDE SEQUENCE [LARGE SCALE GENOMIC DNA]</scope>
    <source>
        <strain evidence="1">Clone GOH B32 T37-40</strain>
    </source>
</reference>
<organism evidence="1 2">
    <name type="scientific">Prunus dulcis</name>
    <name type="common">Almond</name>
    <name type="synonym">Amygdalus dulcis</name>
    <dbReference type="NCBI Taxonomy" id="3755"/>
    <lineage>
        <taxon>Eukaryota</taxon>
        <taxon>Viridiplantae</taxon>
        <taxon>Streptophyta</taxon>
        <taxon>Embryophyta</taxon>
        <taxon>Tracheophyta</taxon>
        <taxon>Spermatophyta</taxon>
        <taxon>Magnoliopsida</taxon>
        <taxon>eudicotyledons</taxon>
        <taxon>Gunneridae</taxon>
        <taxon>Pentapetalae</taxon>
        <taxon>rosids</taxon>
        <taxon>fabids</taxon>
        <taxon>Rosales</taxon>
        <taxon>Rosaceae</taxon>
        <taxon>Amygdaloideae</taxon>
        <taxon>Amygdaleae</taxon>
        <taxon>Prunus</taxon>
    </lineage>
</organism>
<dbReference type="EMBL" id="JAJFAZ020000001">
    <property type="protein sequence ID" value="KAI5348489.1"/>
    <property type="molecule type" value="Genomic_DNA"/>
</dbReference>
<accession>A0AAD4ZJU9</accession>
<comment type="caution">
    <text evidence="1">The sequence shown here is derived from an EMBL/GenBank/DDBJ whole genome shotgun (WGS) entry which is preliminary data.</text>
</comment>
<evidence type="ECO:0000313" key="1">
    <source>
        <dbReference type="EMBL" id="KAI5348489.1"/>
    </source>
</evidence>